<organism evidence="2 3">
    <name type="scientific">Alkalimarinus alittae</name>
    <dbReference type="NCBI Taxonomy" id="2961619"/>
    <lineage>
        <taxon>Bacteria</taxon>
        <taxon>Pseudomonadati</taxon>
        <taxon>Pseudomonadota</taxon>
        <taxon>Gammaproteobacteria</taxon>
        <taxon>Alteromonadales</taxon>
        <taxon>Alteromonadaceae</taxon>
        <taxon>Alkalimarinus</taxon>
    </lineage>
</organism>
<evidence type="ECO:0000313" key="2">
    <source>
        <dbReference type="EMBL" id="UZE97472.1"/>
    </source>
</evidence>
<evidence type="ECO:0000256" key="1">
    <source>
        <dbReference type="SAM" id="MobiDB-lite"/>
    </source>
</evidence>
<dbReference type="Proteomes" id="UP001163739">
    <property type="component" value="Chromosome"/>
</dbReference>
<accession>A0ABY6N653</accession>
<evidence type="ECO:0000313" key="3">
    <source>
        <dbReference type="Proteomes" id="UP001163739"/>
    </source>
</evidence>
<proteinExistence type="predicted"/>
<dbReference type="EMBL" id="CP100390">
    <property type="protein sequence ID" value="UZE97472.1"/>
    <property type="molecule type" value="Genomic_DNA"/>
</dbReference>
<feature type="region of interest" description="Disordered" evidence="1">
    <location>
        <begin position="1326"/>
        <end position="1347"/>
    </location>
</feature>
<protein>
    <submittedName>
        <fullName evidence="2">Uncharacterized protein</fullName>
    </submittedName>
</protein>
<reference evidence="2" key="1">
    <citation type="submission" date="2022-06" db="EMBL/GenBank/DDBJ databases">
        <title>Alkalimarinus sp. nov., isolated from gut of a Alitta virens.</title>
        <authorList>
            <person name="Yang A.I."/>
            <person name="Shin N.-R."/>
        </authorList>
    </citation>
    <scope>NUCLEOTIDE SEQUENCE</scope>
    <source>
        <strain evidence="2">A2M4</strain>
    </source>
</reference>
<keyword evidence="3" id="KW-1185">Reference proteome</keyword>
<dbReference type="RefSeq" id="WP_265048944.1">
    <property type="nucleotide sequence ID" value="NZ_CP100390.1"/>
</dbReference>
<name>A0ABY6N653_9ALTE</name>
<sequence>MPTKRINPRRRVVNKKHRVRTGVINAGRVNPNLINPDLFKPIGAIKGNVKASIEASPLLLMPMRLEYRVVDNTEQLDMVDSGADTQKIKNVLAMGQGNSIKVKKARESAKNEMASELRNQPIKKSRLPHRRKSEIWFRWYTDEAFTTKGIVPADDQEKALINHFLSRIGRHNWWDTSVEEVASGWQSLASTLGPQRAVHLLRSIAERQPDKQDQKSWELNIGRIAALPHTVELFAVKGEVIQSIGLGNKIEQNTGSVRSKVSYTYDAIDLGGWLSDFDTAIESGMGLKLSDHKTVNVALNADWIIAVGLHSKDAKAEVESLLKDRIANGEFEFLPQDTPTNNSAGERTVHSDPKLDSLAYLNKATDYERGDVNKRAHSAAGLLSEALGLEGGSLDHAVRAGDTAYEDAKAMLQLIGPALLDDDANGKTFLSGVDENKFIEVLASSIVARGVFSPIRSGRNAYGITAMTDVKKLRFVNSGDNGAHAINNFIQSASSIIRHFAPYHADEVVPILEPDDAYATDKLDAILKSNRVSVRLDVTDEGSDNTRAIGCPYVSGSRRRQRPEVYLKELRTLALNRLPDPTSQDRVWPLLYRLLRISLTRNSLLTLSKVKHGSNVKSLRDLETIKAKDKRAMMRDYGTIMGKSASAIAELRPNRSHRIPKQTLSSLRKANKTFSSALRHLETIAARPGGNAQLEILMMEVVDLFQHRVDAWATGLAYSRLKEKRDTGQEGLSAGYFGFIGKLRRTSVSGSSDGYIQAPSMAQATTAAVLRSAYLRQRENGAFAINLRSNRARRALALLDLLKKGLTVGEALGLRGERFLHDLNKSSLIPFIRERFPVVNMNSSAESEGKESPAGRRVFDGLAFLESVISSLAVGENRKPLLSLRKQLYNDFDALSDLVMAEAVHQRAQGAVSAASAWLQVLSGGHIPGEPVFLKCQRHGQGSSHRVSMMLEETEITENDSLRAVAEPAIAALAQQALSGFDSANINVQVSSLDNPEGALSVVMNLRSDLGISPIDLVIGGKSEIDIRLQNRLLESWLRNPAMGDHLGLTLERFFSNELNIEFDFSVGSTSVASLLDKADLLRGVIQKGRAIEPADINAAALPEHTLTEQTEVQTIAGAVVKLRHRANTMLNRLSHDINQLTVCRRQFVQTIDVASELLKSGVHDSEIGLALNRAELKRRALTDILTHASSWSEPSALRPILLQEAISDTGQIEEHLIELERRLAKRRSKLMSALSETSSSAAQAVSDARKALNTLVSAISGALDGDALKILPPYPRDNALNPELSGASSVKGTLKDWAAVRGLISKASALLDLLPSMQAFSVSDAATGADDISEDADQRSEKEAPRSRHFGVMIGEEFTVKRSATALGFVVDEWSEQRPADHQAAALAINYDTPQAESPHCLLLCVPPDDSLKRWTPQNASNMVFEAISWMKIRALPTTDKVTPAALLPQANQVAYKKMGAKSLSRIPKQRFSFPSKAWFESDASFVVRDKTGTAPEAVHQRNGFFRIKEQ</sequence>
<feature type="compositionally biased region" description="Basic and acidic residues" evidence="1">
    <location>
        <begin position="1337"/>
        <end position="1347"/>
    </location>
</feature>
<gene>
    <name evidence="2" type="ORF">NKI27_06935</name>
</gene>